<gene>
    <name evidence="2" type="ORF">SAMN05661093_04547</name>
</gene>
<dbReference type="EMBL" id="FWXV01000003">
    <property type="protein sequence ID" value="SMD09979.1"/>
    <property type="molecule type" value="Genomic_DNA"/>
</dbReference>
<keyword evidence="3" id="KW-1185">Reference proteome</keyword>
<accession>A0A1W2EJR3</accession>
<dbReference type="InterPro" id="IPR007278">
    <property type="entry name" value="DUF397"/>
</dbReference>
<proteinExistence type="predicted"/>
<sequence>MKALTVSEPAGVVWRKSSRSGAGNDCVEIALAHTGASVRDSKNPQAGMLRFDTAGWTTFIVETKR</sequence>
<protein>
    <recommendedName>
        <fullName evidence="1">DUF397 domain-containing protein</fullName>
    </recommendedName>
</protein>
<evidence type="ECO:0000313" key="3">
    <source>
        <dbReference type="Proteomes" id="UP000192674"/>
    </source>
</evidence>
<evidence type="ECO:0000313" key="2">
    <source>
        <dbReference type="EMBL" id="SMD09979.1"/>
    </source>
</evidence>
<feature type="domain" description="DUF397" evidence="1">
    <location>
        <begin position="13"/>
        <end position="62"/>
    </location>
</feature>
<reference evidence="2 3" key="1">
    <citation type="submission" date="2017-04" db="EMBL/GenBank/DDBJ databases">
        <authorList>
            <person name="Afonso C.L."/>
            <person name="Miller P.J."/>
            <person name="Scott M.A."/>
            <person name="Spackman E."/>
            <person name="Goraichik I."/>
            <person name="Dimitrov K.M."/>
            <person name="Suarez D.L."/>
            <person name="Swayne D.E."/>
        </authorList>
    </citation>
    <scope>NUCLEOTIDE SEQUENCE [LARGE SCALE GENOMIC DNA]</scope>
    <source>
        <strain evidence="2 3">DSM 43828</strain>
    </source>
</reference>
<dbReference type="Pfam" id="PF04149">
    <property type="entry name" value="DUF397"/>
    <property type="match status" value="1"/>
</dbReference>
<dbReference type="RefSeq" id="WP_407657113.1">
    <property type="nucleotide sequence ID" value="NZ_FWXV01000003.1"/>
</dbReference>
<dbReference type="AlphaFoldDB" id="A0A1W2EJR3"/>
<dbReference type="Proteomes" id="UP000192674">
    <property type="component" value="Unassembled WGS sequence"/>
</dbReference>
<evidence type="ECO:0000259" key="1">
    <source>
        <dbReference type="Pfam" id="PF04149"/>
    </source>
</evidence>
<organism evidence="2 3">
    <name type="scientific">Kibdelosporangium aridum</name>
    <dbReference type="NCBI Taxonomy" id="2030"/>
    <lineage>
        <taxon>Bacteria</taxon>
        <taxon>Bacillati</taxon>
        <taxon>Actinomycetota</taxon>
        <taxon>Actinomycetes</taxon>
        <taxon>Pseudonocardiales</taxon>
        <taxon>Pseudonocardiaceae</taxon>
        <taxon>Kibdelosporangium</taxon>
    </lineage>
</organism>
<name>A0A1W2EJR3_KIBAR</name>